<dbReference type="RefSeq" id="XP_007315329.1">
    <property type="nucleotide sequence ID" value="XM_007315267.1"/>
</dbReference>
<proteinExistence type="predicted"/>
<evidence type="ECO:0000313" key="2">
    <source>
        <dbReference type="EMBL" id="EGO27238.1"/>
    </source>
</evidence>
<feature type="compositionally biased region" description="Low complexity" evidence="1">
    <location>
        <begin position="259"/>
        <end position="281"/>
    </location>
</feature>
<reference evidence="2" key="1">
    <citation type="submission" date="2011-04" db="EMBL/GenBank/DDBJ databases">
        <title>Evolution of plant cell wall degrading machinery underlies the functional diversity of forest fungi.</title>
        <authorList>
            <consortium name="US DOE Joint Genome Institute (JGI-PGF)"/>
            <person name="Eastwood D.C."/>
            <person name="Floudas D."/>
            <person name="Binder M."/>
            <person name="Majcherczyk A."/>
            <person name="Schneider P."/>
            <person name="Aerts A."/>
            <person name="Asiegbu F.O."/>
            <person name="Baker S.E."/>
            <person name="Barry K."/>
            <person name="Bendiksby M."/>
            <person name="Blumentritt M."/>
            <person name="Coutinho P.M."/>
            <person name="Cullen D."/>
            <person name="Cullen D."/>
            <person name="Gathman A."/>
            <person name="Goodell B."/>
            <person name="Henrissat B."/>
            <person name="Ihrmark K."/>
            <person name="Kauserud H."/>
            <person name="Kohler A."/>
            <person name="LaButti K."/>
            <person name="Lapidus A."/>
            <person name="Lavin J.L."/>
            <person name="Lee Y.-H."/>
            <person name="Lindquist E."/>
            <person name="Lilly W."/>
            <person name="Lucas S."/>
            <person name="Morin E."/>
            <person name="Murat C."/>
            <person name="Oguiza J.A."/>
            <person name="Park J."/>
            <person name="Pisabarro A.G."/>
            <person name="Riley R."/>
            <person name="Rosling A."/>
            <person name="Salamov A."/>
            <person name="Schmidt O."/>
            <person name="Schmutz J."/>
            <person name="Skrede I."/>
            <person name="Stenlid J."/>
            <person name="Wiebenga A."/>
            <person name="Xie X."/>
            <person name="Kues U."/>
            <person name="Hibbett D.S."/>
            <person name="Hoffmeister D."/>
            <person name="Hogberg N."/>
            <person name="Martin F."/>
            <person name="Grigoriev I.V."/>
            <person name="Watkinson S.C."/>
        </authorList>
    </citation>
    <scope>NUCLEOTIDE SEQUENCE</scope>
    <source>
        <strain evidence="2">S7.9</strain>
    </source>
</reference>
<feature type="compositionally biased region" description="Acidic residues" evidence="1">
    <location>
        <begin position="1"/>
        <end position="19"/>
    </location>
</feature>
<feature type="compositionally biased region" description="Acidic residues" evidence="1">
    <location>
        <begin position="232"/>
        <end position="247"/>
    </location>
</feature>
<protein>
    <submittedName>
        <fullName evidence="2">Uncharacterized protein</fullName>
    </submittedName>
</protein>
<dbReference type="HOGENOM" id="CLU_033095_0_0_1"/>
<dbReference type="KEGG" id="sla:SERLADRAFT_460293"/>
<accession>F8NPT2</accession>
<feature type="region of interest" description="Disordered" evidence="1">
    <location>
        <begin position="155"/>
        <end position="290"/>
    </location>
</feature>
<feature type="region of interest" description="Disordered" evidence="1">
    <location>
        <begin position="1"/>
        <end position="77"/>
    </location>
</feature>
<organism>
    <name type="scientific">Serpula lacrymans var. lacrymans (strain S7.9)</name>
    <name type="common">Dry rot fungus</name>
    <dbReference type="NCBI Taxonomy" id="578457"/>
    <lineage>
        <taxon>Eukaryota</taxon>
        <taxon>Fungi</taxon>
        <taxon>Dikarya</taxon>
        <taxon>Basidiomycota</taxon>
        <taxon>Agaricomycotina</taxon>
        <taxon>Agaricomycetes</taxon>
        <taxon>Agaricomycetidae</taxon>
        <taxon>Boletales</taxon>
        <taxon>Coniophorineae</taxon>
        <taxon>Serpulaceae</taxon>
        <taxon>Serpula</taxon>
    </lineage>
</organism>
<dbReference type="Proteomes" id="UP000008064">
    <property type="component" value="Unassembled WGS sequence"/>
</dbReference>
<feature type="compositionally biased region" description="Basic and acidic residues" evidence="1">
    <location>
        <begin position="44"/>
        <end position="77"/>
    </location>
</feature>
<feature type="compositionally biased region" description="Basic and acidic residues" evidence="1">
    <location>
        <begin position="20"/>
        <end position="34"/>
    </location>
</feature>
<feature type="compositionally biased region" description="Polar residues" evidence="1">
    <location>
        <begin position="206"/>
        <end position="231"/>
    </location>
</feature>
<sequence length="587" mass="62596">MAAIAEDDGEADAEGEEDTDILHVSEVENAHDSNVDVSMNQNDDGTRAVDMDEHDHTTDSIDDPRSRSNALHTEDHDHVEVGQSEVTVPYTLGVEPLSPAVADKQGEGTAAVVPSEEEEVIIITGGVETQLVDNNIVHSGSSTVVADLTSIASSSASSLSTSTSTPVTSSNVPHGGKQSADDVGYSESQVAHQSPSGSKPLVPSASIASTVADTETQEGHNPTQEGSSTQPDESDDKGDGPEEADSMEQEHLPEPPASPASNTLLSTSSSSTYGDPSQSQSIAITKSGKTPSANRLSISYAAGSRRLVVDAEVVDHLKVFRSDGRIEVHISVEKDDADGLKGILIEGLSDTTKSYLPLQTLSDASESDKTIPTFSKAAIPSKISLTVHLDTDRPLSEPKWVKSGDVQEWLKSMFGRMFWVAGDAADGWEKKIEVVDPDPAPTIWTVLDGWAVNSPVGLQTERQRFLKTHMTETDNLLEILLRLVRGERATPFSQSAPTISAPSVSGPLLSALSQGSAHGAQQTHVSLAVLAMFRMCVDYAEKASGQKGKVEAEEKMSEIVRCLPSHLIYKSLDGIFKEWRVEKKGGR</sequence>
<name>F8NPT2_SERL9</name>
<dbReference type="GeneID" id="18818060"/>
<feature type="compositionally biased region" description="Polar residues" evidence="1">
    <location>
        <begin position="186"/>
        <end position="197"/>
    </location>
</feature>
<evidence type="ECO:0000256" key="1">
    <source>
        <dbReference type="SAM" id="MobiDB-lite"/>
    </source>
</evidence>
<dbReference type="OrthoDB" id="431557at2759"/>
<feature type="compositionally biased region" description="Low complexity" evidence="1">
    <location>
        <begin position="155"/>
        <end position="170"/>
    </location>
</feature>
<gene>
    <name evidence="2" type="ORF">SERLADRAFT_460293</name>
</gene>
<dbReference type="AlphaFoldDB" id="F8NPT2"/>
<dbReference type="EMBL" id="GL945431">
    <property type="protein sequence ID" value="EGO27238.1"/>
    <property type="molecule type" value="Genomic_DNA"/>
</dbReference>